<evidence type="ECO:0000256" key="1">
    <source>
        <dbReference type="SAM" id="MobiDB-lite"/>
    </source>
</evidence>
<evidence type="ECO:0000256" key="2">
    <source>
        <dbReference type="SAM" id="Phobius"/>
    </source>
</evidence>
<dbReference type="PROSITE" id="PS51257">
    <property type="entry name" value="PROKAR_LIPOPROTEIN"/>
    <property type="match status" value="1"/>
</dbReference>
<evidence type="ECO:0000313" key="4">
    <source>
        <dbReference type="EMBL" id="PNH11396.1"/>
    </source>
</evidence>
<dbReference type="Gene3D" id="1.20.1530.20">
    <property type="match status" value="1"/>
</dbReference>
<dbReference type="PANTHER" id="PTHR18640">
    <property type="entry name" value="SOLUTE CARRIER FAMILY 10 MEMBER 7"/>
    <property type="match status" value="1"/>
</dbReference>
<feature type="transmembrane region" description="Helical" evidence="2">
    <location>
        <begin position="204"/>
        <end position="223"/>
    </location>
</feature>
<keyword evidence="2" id="KW-0812">Transmembrane</keyword>
<keyword evidence="5" id="KW-1185">Reference proteome</keyword>
<feature type="transmembrane region" description="Helical" evidence="2">
    <location>
        <begin position="133"/>
        <end position="153"/>
    </location>
</feature>
<keyword evidence="3" id="KW-0732">Signal</keyword>
<dbReference type="InterPro" id="IPR016833">
    <property type="entry name" value="Put_Na-Bile_cotransptr"/>
</dbReference>
<proteinExistence type="predicted"/>
<evidence type="ECO:0008006" key="6">
    <source>
        <dbReference type="Google" id="ProtNLM"/>
    </source>
</evidence>
<dbReference type="OrthoDB" id="188035at2759"/>
<keyword evidence="2" id="KW-0472">Membrane</keyword>
<keyword evidence="2" id="KW-1133">Transmembrane helix</keyword>
<protein>
    <recommendedName>
        <fullName evidence="6">Sodium/metabolite cotransporter BASS4, chloroplastic</fullName>
    </recommendedName>
</protein>
<accession>A0A2J8AFW7</accession>
<feature type="signal peptide" evidence="3">
    <location>
        <begin position="1"/>
        <end position="24"/>
    </location>
</feature>
<reference evidence="4 5" key="1">
    <citation type="journal article" date="2017" name="Mol. Biol. Evol.">
        <title>The 4-celled Tetrabaena socialis nuclear genome reveals the essential components for genetic control of cell number at the origin of multicellularity in the volvocine lineage.</title>
        <authorList>
            <person name="Featherston J."/>
            <person name="Arakaki Y."/>
            <person name="Hanschen E.R."/>
            <person name="Ferris P.J."/>
            <person name="Michod R.E."/>
            <person name="Olson B.J.S.C."/>
            <person name="Nozaki H."/>
            <person name="Durand P.M."/>
        </authorList>
    </citation>
    <scope>NUCLEOTIDE SEQUENCE [LARGE SCALE GENOMIC DNA]</scope>
    <source>
        <strain evidence="4 5">NIES-571</strain>
    </source>
</reference>
<feature type="region of interest" description="Disordered" evidence="1">
    <location>
        <begin position="338"/>
        <end position="375"/>
    </location>
</feature>
<dbReference type="Proteomes" id="UP000236333">
    <property type="component" value="Unassembled WGS sequence"/>
</dbReference>
<organism evidence="4 5">
    <name type="scientific">Tetrabaena socialis</name>
    <dbReference type="NCBI Taxonomy" id="47790"/>
    <lineage>
        <taxon>Eukaryota</taxon>
        <taxon>Viridiplantae</taxon>
        <taxon>Chlorophyta</taxon>
        <taxon>core chlorophytes</taxon>
        <taxon>Chlorophyceae</taxon>
        <taxon>CS clade</taxon>
        <taxon>Chlamydomonadales</taxon>
        <taxon>Tetrabaenaceae</taxon>
        <taxon>Tetrabaena</taxon>
    </lineage>
</organism>
<gene>
    <name evidence="4" type="ORF">TSOC_001828</name>
</gene>
<feature type="region of interest" description="Disordered" evidence="1">
    <location>
        <begin position="71"/>
        <end position="123"/>
    </location>
</feature>
<comment type="caution">
    <text evidence="4">The sequence shown here is derived from an EMBL/GenBank/DDBJ whole genome shotgun (WGS) entry which is preliminary data.</text>
</comment>
<feature type="compositionally biased region" description="Low complexity" evidence="1">
    <location>
        <begin position="71"/>
        <end position="117"/>
    </location>
</feature>
<dbReference type="GO" id="GO:0009941">
    <property type="term" value="C:chloroplast envelope"/>
    <property type="evidence" value="ECO:0007669"/>
    <property type="project" value="TreeGrafter"/>
</dbReference>
<dbReference type="PANTHER" id="PTHR18640:SF14">
    <property type="entry name" value="SODIUM BILE ACID SYMPORTER FAMILY"/>
    <property type="match status" value="1"/>
</dbReference>
<feature type="chain" id="PRO_5014433377" description="Sodium/metabolite cotransporter BASS4, chloroplastic" evidence="3">
    <location>
        <begin position="25"/>
        <end position="375"/>
    </location>
</feature>
<feature type="transmembrane region" description="Helical" evidence="2">
    <location>
        <begin position="159"/>
        <end position="183"/>
    </location>
</feature>
<dbReference type="EMBL" id="PGGS01000030">
    <property type="protein sequence ID" value="PNH11396.1"/>
    <property type="molecule type" value="Genomic_DNA"/>
</dbReference>
<dbReference type="AlphaFoldDB" id="A0A2J8AFW7"/>
<feature type="transmembrane region" description="Helical" evidence="2">
    <location>
        <begin position="292"/>
        <end position="314"/>
    </location>
</feature>
<evidence type="ECO:0000256" key="3">
    <source>
        <dbReference type="SAM" id="SignalP"/>
    </source>
</evidence>
<feature type="transmembrane region" description="Helical" evidence="2">
    <location>
        <begin position="235"/>
        <end position="256"/>
    </location>
</feature>
<dbReference type="InterPro" id="IPR038770">
    <property type="entry name" value="Na+/solute_symporter_sf"/>
</dbReference>
<feature type="transmembrane region" description="Helical" evidence="2">
    <location>
        <begin position="263"/>
        <end position="286"/>
    </location>
</feature>
<evidence type="ECO:0000313" key="5">
    <source>
        <dbReference type="Proteomes" id="UP000236333"/>
    </source>
</evidence>
<sequence>MGDKCMRVLPLLWRSLTPASPAAAACTRELSTSTKGLLSSYGVQLFRQAGVKLPHAPNYIKAQAIRRAGGQSEGAASESAAAKQATSPSSSLSSSAPVPSCSSGANPGAPLMPSAAPNAPPPPKSLWKKAKPVVVKNFLPLAFATALVAALAWPDPGRFFVGLTVLDNVRIAQVLPMALVFLITGLQLDTKDMRRALSPRNTPAVLYGLAAILLVTPCLGFLLRELPLEPKEFVGLALGMHVAFLAANYLVVWHLLRTPLQEAIAVIIMASQKSAPVAVTVISYLSNHPPTQGLLALPAVVGQLGQIFIGAALAPHLAQMVVRHNEAQALAKYAQQAHQPQQAGEVGQGSYGQHAPQVPPAPQAPLSGTADKDAR</sequence>
<dbReference type="Pfam" id="PF13593">
    <property type="entry name" value="SBF_like"/>
    <property type="match status" value="1"/>
</dbReference>
<name>A0A2J8AFW7_9CHLO</name>